<feature type="domain" description="DUF6699" evidence="2">
    <location>
        <begin position="227"/>
        <end position="376"/>
    </location>
</feature>
<dbReference type="AlphaFoldDB" id="A0A166CZW9"/>
<feature type="region of interest" description="Disordered" evidence="1">
    <location>
        <begin position="138"/>
        <end position="194"/>
    </location>
</feature>
<feature type="compositionally biased region" description="Low complexity" evidence="1">
    <location>
        <begin position="60"/>
        <end position="72"/>
    </location>
</feature>
<dbReference type="OrthoDB" id="3242468at2759"/>
<dbReference type="InterPro" id="IPR046522">
    <property type="entry name" value="DUF6699"/>
</dbReference>
<dbReference type="Pfam" id="PF20415">
    <property type="entry name" value="DUF6699"/>
    <property type="match status" value="1"/>
</dbReference>
<feature type="compositionally biased region" description="Low complexity" evidence="1">
    <location>
        <begin position="23"/>
        <end position="32"/>
    </location>
</feature>
<reference evidence="3" key="1">
    <citation type="journal article" date="2016" name="Mol. Biol. Evol.">
        <title>Comparative Genomics of Early-Diverging Mushroom-Forming Fungi Provides Insights into the Origins of Lignocellulose Decay Capabilities.</title>
        <authorList>
            <person name="Nagy L.G."/>
            <person name="Riley R."/>
            <person name="Tritt A."/>
            <person name="Adam C."/>
            <person name="Daum C."/>
            <person name="Floudas D."/>
            <person name="Sun H."/>
            <person name="Yadav J.S."/>
            <person name="Pangilinan J."/>
            <person name="Larsson K.H."/>
            <person name="Matsuura K."/>
            <person name="Barry K."/>
            <person name="Labutti K."/>
            <person name="Kuo R."/>
            <person name="Ohm R.A."/>
            <person name="Bhattacharya S.S."/>
            <person name="Shirouzu T."/>
            <person name="Yoshinaga Y."/>
            <person name="Martin F.M."/>
            <person name="Grigoriev I.V."/>
            <person name="Hibbett D.S."/>
        </authorList>
    </citation>
    <scope>NUCLEOTIDE SEQUENCE [LARGE SCALE GENOMIC DNA]</scope>
    <source>
        <strain evidence="3">CBS 109695</strain>
    </source>
</reference>
<feature type="compositionally biased region" description="Low complexity" evidence="1">
    <location>
        <begin position="141"/>
        <end position="154"/>
    </location>
</feature>
<sequence>MTSYFRSIFGGGYPNQPTTPVASSQSKSSSHPSRSKSHSRSHSTPAVPSINPSSAAYIYAGTAASTNSSSSRSDAHGSSKRSQSFSTRRPAPSPLRYGTYESGASYAASDDGRNSKGGRMYRTVSYKASDTGAQYSTYAPSSGYASSRSNSSTSFVPGTGTTRSRTSSAATPRRPSLRANHTWDGSHAASTGNMSSVSLNLHDAQRRTGTLHMHPLLAATRLHNAPISYDILYTPSTRTILDRNTHLAVPSHTLAQPATDPPTSISARVVLRSDKFPWPVVVGPSSQSGSRFYLGGSEKSSRAAITNLDLLYALHTTLLTRVTPAEWEALGRGSRAQRKVTEAYEKRCKRMGGGWEGGVRRIDWLHGKTRLVGIEVDKYGHGQGQGKLVFGKA</sequence>
<organism evidence="3">
    <name type="scientific">Athelia psychrophila</name>
    <dbReference type="NCBI Taxonomy" id="1759441"/>
    <lineage>
        <taxon>Eukaryota</taxon>
        <taxon>Fungi</taxon>
        <taxon>Dikarya</taxon>
        <taxon>Basidiomycota</taxon>
        <taxon>Agaricomycotina</taxon>
        <taxon>Agaricomycetes</taxon>
        <taxon>Agaricomycetidae</taxon>
        <taxon>Atheliales</taxon>
        <taxon>Atheliaceae</taxon>
        <taxon>Athelia</taxon>
    </lineage>
</organism>
<evidence type="ECO:0000259" key="2">
    <source>
        <dbReference type="Pfam" id="PF20415"/>
    </source>
</evidence>
<evidence type="ECO:0000256" key="1">
    <source>
        <dbReference type="SAM" id="MobiDB-lite"/>
    </source>
</evidence>
<feature type="compositionally biased region" description="Polar residues" evidence="1">
    <location>
        <begin position="44"/>
        <end position="54"/>
    </location>
</feature>
<evidence type="ECO:0000313" key="3">
    <source>
        <dbReference type="EMBL" id="KZP14175.1"/>
    </source>
</evidence>
<accession>A0A166CZW9</accession>
<feature type="region of interest" description="Disordered" evidence="1">
    <location>
        <begin position="1"/>
        <end position="119"/>
    </location>
</feature>
<gene>
    <name evidence="3" type="ORF">FIBSPDRAFT_959896</name>
</gene>
<feature type="compositionally biased region" description="Low complexity" evidence="1">
    <location>
        <begin position="161"/>
        <end position="174"/>
    </location>
</feature>
<protein>
    <recommendedName>
        <fullName evidence="2">DUF6699 domain-containing protein</fullName>
    </recommendedName>
</protein>
<name>A0A166CZW9_9AGAM</name>
<proteinExistence type="predicted"/>
<dbReference type="EMBL" id="KV417621">
    <property type="protein sequence ID" value="KZP14175.1"/>
    <property type="molecule type" value="Genomic_DNA"/>
</dbReference>